<dbReference type="InterPro" id="IPR012337">
    <property type="entry name" value="RNaseH-like_sf"/>
</dbReference>
<evidence type="ECO:0000256" key="3">
    <source>
        <dbReference type="ARBA" id="ARBA00022722"/>
    </source>
</evidence>
<dbReference type="SUPFAM" id="SSF53098">
    <property type="entry name" value="Ribonuclease H-like"/>
    <property type="match status" value="1"/>
</dbReference>
<evidence type="ECO:0000313" key="7">
    <source>
        <dbReference type="EMBL" id="CRX36860.1"/>
    </source>
</evidence>
<keyword evidence="2 5" id="KW-0690">Ribosome biogenesis</keyword>
<keyword evidence="3 5" id="KW-0540">Nuclease</keyword>
<proteinExistence type="inferred from homology"/>
<dbReference type="AlphaFoldDB" id="A0A0G7ZKZ4"/>
<dbReference type="HAMAP" id="MF_00651">
    <property type="entry name" value="Nuclease_YqgF"/>
    <property type="match status" value="1"/>
</dbReference>
<dbReference type="InterPro" id="IPR006641">
    <property type="entry name" value="YqgF/RNaseH-like_dom"/>
</dbReference>
<feature type="domain" description="YqgF/RNase H-like" evidence="6">
    <location>
        <begin position="1"/>
        <end position="106"/>
    </location>
</feature>
<dbReference type="GO" id="GO:0000967">
    <property type="term" value="P:rRNA 5'-end processing"/>
    <property type="evidence" value="ECO:0007669"/>
    <property type="project" value="UniProtKB-UniRule"/>
</dbReference>
<dbReference type="CDD" id="cd16964">
    <property type="entry name" value="YqgF"/>
    <property type="match status" value="1"/>
</dbReference>
<evidence type="ECO:0000259" key="6">
    <source>
        <dbReference type="SMART" id="SM00732"/>
    </source>
</evidence>
<evidence type="ECO:0000256" key="2">
    <source>
        <dbReference type="ARBA" id="ARBA00022517"/>
    </source>
</evidence>
<evidence type="ECO:0000256" key="4">
    <source>
        <dbReference type="ARBA" id="ARBA00022801"/>
    </source>
</evidence>
<dbReference type="GO" id="GO:0005829">
    <property type="term" value="C:cytosol"/>
    <property type="evidence" value="ECO:0007669"/>
    <property type="project" value="TreeGrafter"/>
</dbReference>
<dbReference type="GO" id="GO:0016788">
    <property type="term" value="F:hydrolase activity, acting on ester bonds"/>
    <property type="evidence" value="ECO:0007669"/>
    <property type="project" value="UniProtKB-UniRule"/>
</dbReference>
<protein>
    <recommendedName>
        <fullName evidence="5">Putative pre-16S rRNA nuclease</fullName>
        <ecNumber evidence="5">3.1.-.-</ecNumber>
    </recommendedName>
</protein>
<dbReference type="EMBL" id="CWGI01000001">
    <property type="protein sequence ID" value="CRX36860.1"/>
    <property type="molecule type" value="Genomic_DNA"/>
</dbReference>
<dbReference type="NCBIfam" id="TIGR00250">
    <property type="entry name" value="RNAse_H_YqgF"/>
    <property type="match status" value="1"/>
</dbReference>
<name>A0A0G7ZKZ4_9MOLU</name>
<keyword evidence="4 5" id="KW-0378">Hydrolase</keyword>
<dbReference type="GO" id="GO:0004518">
    <property type="term" value="F:nuclease activity"/>
    <property type="evidence" value="ECO:0007669"/>
    <property type="project" value="UniProtKB-KW"/>
</dbReference>
<comment type="similarity">
    <text evidence="5">Belongs to the YqgF HJR family.</text>
</comment>
<evidence type="ECO:0000256" key="1">
    <source>
        <dbReference type="ARBA" id="ARBA00022490"/>
    </source>
</evidence>
<dbReference type="Proteomes" id="UP000242141">
    <property type="component" value="Unassembled WGS sequence"/>
</dbReference>
<gene>
    <name evidence="7" type="ORF">HEPPS_00590</name>
</gene>
<accession>A0A0G7ZKZ4</accession>
<evidence type="ECO:0000256" key="5">
    <source>
        <dbReference type="HAMAP-Rule" id="MF_00651"/>
    </source>
</evidence>
<comment type="subcellular location">
    <subcellularLocation>
        <location evidence="5">Cytoplasm</location>
    </subcellularLocation>
</comment>
<dbReference type="PANTHER" id="PTHR33317">
    <property type="entry name" value="POLYNUCLEOTIDYL TRANSFERASE, RIBONUCLEASE H-LIKE SUPERFAMILY PROTEIN"/>
    <property type="match status" value="1"/>
</dbReference>
<reference evidence="8" key="1">
    <citation type="submission" date="2015-05" db="EMBL/GenBank/DDBJ databases">
        <authorList>
            <person name="Collingro A."/>
        </authorList>
    </citation>
    <scope>NUCLEOTIDE SEQUENCE [LARGE SCALE GENOMIC DNA]</scope>
    <source>
        <strain evidence="8">Ps</strain>
    </source>
</reference>
<dbReference type="InterPro" id="IPR037027">
    <property type="entry name" value="YqgF/RNaseH-like_dom_sf"/>
</dbReference>
<dbReference type="PANTHER" id="PTHR33317:SF4">
    <property type="entry name" value="POLYNUCLEOTIDYL TRANSFERASE, RIBONUCLEASE H-LIKE SUPERFAMILY PROTEIN"/>
    <property type="match status" value="1"/>
</dbReference>
<organism evidence="7 8">
    <name type="scientific">Candidatus Hepatoplasma crinochetorum</name>
    <dbReference type="NCBI Taxonomy" id="295596"/>
    <lineage>
        <taxon>Bacteria</taxon>
        <taxon>Bacillati</taxon>
        <taxon>Mycoplasmatota</taxon>
        <taxon>Mollicutes</taxon>
        <taxon>Candidatus Hepatoplasmataceae</taxon>
        <taxon>Candidatus Hepatoplasma</taxon>
    </lineage>
</organism>
<keyword evidence="8" id="KW-1185">Reference proteome</keyword>
<keyword evidence="1 5" id="KW-0963">Cytoplasm</keyword>
<evidence type="ECO:0000313" key="8">
    <source>
        <dbReference type="Proteomes" id="UP000242141"/>
    </source>
</evidence>
<dbReference type="Gene3D" id="3.30.420.140">
    <property type="entry name" value="YqgF/RNase H-like domain"/>
    <property type="match status" value="1"/>
</dbReference>
<dbReference type="SMART" id="SM00732">
    <property type="entry name" value="YqgFc"/>
    <property type="match status" value="1"/>
</dbReference>
<dbReference type="EC" id="3.1.-.-" evidence="5"/>
<dbReference type="InterPro" id="IPR005227">
    <property type="entry name" value="YqgF"/>
</dbReference>
<comment type="function">
    <text evidence="5">Could be a nuclease involved in processing of the 5'-end of pre-16S rRNA.</text>
</comment>
<sequence length="138" mass="16244">MRKLAIDLGEKSLGVCISDQENIIAIPIKNYFFERFNFKEAVALVLKLLDKYQDIDTIIIGYPRRTDNKKSDATFNVERFLEIFETKIDSKIKIVLFDERFTTKRAEELIKEKKLDIKKNKDLFAAYLILSDYLLQKV</sequence>
<dbReference type="Pfam" id="PF03652">
    <property type="entry name" value="RuvX"/>
    <property type="match status" value="1"/>
</dbReference>